<evidence type="ECO:0000313" key="3">
    <source>
        <dbReference type="Proteomes" id="UP000585836"/>
    </source>
</evidence>
<dbReference type="EMBL" id="JACHJK010000002">
    <property type="protein sequence ID" value="MBB5926226.1"/>
    <property type="molecule type" value="Genomic_DNA"/>
</dbReference>
<keyword evidence="1" id="KW-0732">Signal</keyword>
<dbReference type="AlphaFoldDB" id="A0A7W9PR25"/>
<sequence length="102" mass="10508">MVKAILRGAVLAATATAGLMAGAWGASASEGTVAPGANLTLRCYATVKNPEAPVCYRLSAKAEYRHGQIVYVPILIQVPTPAQPPAVIIVNSLNDIHPNTGS</sequence>
<feature type="signal peptide" evidence="1">
    <location>
        <begin position="1"/>
        <end position="28"/>
    </location>
</feature>
<keyword evidence="3" id="KW-1185">Reference proteome</keyword>
<name>A0A7W9PR25_9ACTN</name>
<proteinExistence type="predicted"/>
<comment type="caution">
    <text evidence="2">The sequence shown here is derived from an EMBL/GenBank/DDBJ whole genome shotgun (WGS) entry which is preliminary data.</text>
</comment>
<evidence type="ECO:0000256" key="1">
    <source>
        <dbReference type="SAM" id="SignalP"/>
    </source>
</evidence>
<organism evidence="2 3">
    <name type="scientific">Streptomyces echinatus</name>
    <dbReference type="NCBI Taxonomy" id="67293"/>
    <lineage>
        <taxon>Bacteria</taxon>
        <taxon>Bacillati</taxon>
        <taxon>Actinomycetota</taxon>
        <taxon>Actinomycetes</taxon>
        <taxon>Kitasatosporales</taxon>
        <taxon>Streptomycetaceae</taxon>
        <taxon>Streptomyces</taxon>
    </lineage>
</organism>
<reference evidence="2 3" key="1">
    <citation type="submission" date="2020-08" db="EMBL/GenBank/DDBJ databases">
        <title>Genomic Encyclopedia of Type Strains, Phase III (KMG-III): the genomes of soil and plant-associated and newly described type strains.</title>
        <authorList>
            <person name="Whitman W."/>
        </authorList>
    </citation>
    <scope>NUCLEOTIDE SEQUENCE [LARGE SCALE GENOMIC DNA]</scope>
    <source>
        <strain evidence="2 3">CECT 3313</strain>
    </source>
</reference>
<dbReference type="Proteomes" id="UP000585836">
    <property type="component" value="Unassembled WGS sequence"/>
</dbReference>
<evidence type="ECO:0008006" key="4">
    <source>
        <dbReference type="Google" id="ProtNLM"/>
    </source>
</evidence>
<accession>A0A7W9PR25</accession>
<dbReference type="RefSeq" id="WP_184962706.1">
    <property type="nucleotide sequence ID" value="NZ_BAAAWF010000105.1"/>
</dbReference>
<evidence type="ECO:0000313" key="2">
    <source>
        <dbReference type="EMBL" id="MBB5926226.1"/>
    </source>
</evidence>
<feature type="chain" id="PRO_5031497498" description="Secreted protein" evidence="1">
    <location>
        <begin position="29"/>
        <end position="102"/>
    </location>
</feature>
<protein>
    <recommendedName>
        <fullName evidence="4">Secreted protein</fullName>
    </recommendedName>
</protein>
<gene>
    <name evidence="2" type="ORF">FHS34_001680</name>
</gene>